<reference evidence="8 9" key="1">
    <citation type="journal article" date="2011" name="Proc. Natl. Acad. Sci. U.S.A.">
        <title>Evolutionary erosion of yeast sex chromosomes by mating-type switching accidents.</title>
        <authorList>
            <person name="Gordon J.L."/>
            <person name="Armisen D."/>
            <person name="Proux-Wera E."/>
            <person name="Oheigeartaigh S.S."/>
            <person name="Byrne K.P."/>
            <person name="Wolfe K.H."/>
        </authorList>
    </citation>
    <scope>NUCLEOTIDE SEQUENCE [LARGE SCALE GENOMIC DNA]</scope>
    <source>
        <strain evidence="9">ATCC 22294 / BCRC 22015 / CBS 2517 / CECT 1963 / NBRC 1671 / NRRL Y-8276</strain>
    </source>
</reference>
<keyword evidence="4" id="KW-0498">Mitosis</keyword>
<dbReference type="InterPro" id="IPR026000">
    <property type="entry name" value="Apc5_dom"/>
</dbReference>
<dbReference type="GO" id="GO:0061630">
    <property type="term" value="F:ubiquitin protein ligase activity"/>
    <property type="evidence" value="ECO:0007669"/>
    <property type="project" value="EnsemblFungi"/>
</dbReference>
<dbReference type="AlphaFoldDB" id="H2AN77"/>
<evidence type="ECO:0000313" key="8">
    <source>
        <dbReference type="EMBL" id="CCF55827.1"/>
    </source>
</evidence>
<dbReference type="PANTHER" id="PTHR12830">
    <property type="entry name" value="ANAPHASE-PROMOTING COMPLEX SUBUNIT 5"/>
    <property type="match status" value="1"/>
</dbReference>
<keyword evidence="3" id="KW-0132">Cell division</keyword>
<keyword evidence="9" id="KW-1185">Reference proteome</keyword>
<name>H2AN77_KAZAF</name>
<evidence type="ECO:0000256" key="1">
    <source>
        <dbReference type="ARBA" id="ARBA00007450"/>
    </source>
</evidence>
<dbReference type="Pfam" id="PF12862">
    <property type="entry name" value="ANAPC5"/>
    <property type="match status" value="1"/>
</dbReference>
<dbReference type="KEGG" id="kaf:KAFR_0A03920"/>
<evidence type="ECO:0000256" key="2">
    <source>
        <dbReference type="ARBA" id="ARBA00016066"/>
    </source>
</evidence>
<keyword evidence="5" id="KW-0833">Ubl conjugation pathway</keyword>
<dbReference type="STRING" id="1071382.H2AN77"/>
<dbReference type="OrthoDB" id="2504561at2759"/>
<dbReference type="GO" id="GO:0070979">
    <property type="term" value="P:protein K11-linked ubiquitination"/>
    <property type="evidence" value="ECO:0007669"/>
    <property type="project" value="TreeGrafter"/>
</dbReference>
<dbReference type="InParanoid" id="H2AN77"/>
<keyword evidence="6" id="KW-0131">Cell cycle</keyword>
<dbReference type="GO" id="GO:0006325">
    <property type="term" value="P:chromatin organization"/>
    <property type="evidence" value="ECO:0007669"/>
    <property type="project" value="EnsemblFungi"/>
</dbReference>
<feature type="domain" description="Anaphase-promoting complex subunit 5" evidence="7">
    <location>
        <begin position="270"/>
        <end position="359"/>
    </location>
</feature>
<gene>
    <name evidence="8" type="primary">KAFR0A03920</name>
    <name evidence="8" type="ORF">KAFR_0A03920</name>
</gene>
<protein>
    <recommendedName>
        <fullName evidence="2">Anaphase-promoting complex subunit 5</fullName>
    </recommendedName>
</protein>
<evidence type="ECO:0000256" key="6">
    <source>
        <dbReference type="ARBA" id="ARBA00023306"/>
    </source>
</evidence>
<proteinExistence type="inferred from homology"/>
<dbReference type="GeneID" id="13882321"/>
<dbReference type="RefSeq" id="XP_003954962.1">
    <property type="nucleotide sequence ID" value="XM_003954913.1"/>
</dbReference>
<dbReference type="Proteomes" id="UP000005220">
    <property type="component" value="Chromosome 1"/>
</dbReference>
<evidence type="ECO:0000256" key="5">
    <source>
        <dbReference type="ARBA" id="ARBA00022786"/>
    </source>
</evidence>
<evidence type="ECO:0000256" key="3">
    <source>
        <dbReference type="ARBA" id="ARBA00022618"/>
    </source>
</evidence>
<evidence type="ECO:0000256" key="4">
    <source>
        <dbReference type="ARBA" id="ARBA00022776"/>
    </source>
</evidence>
<evidence type="ECO:0000259" key="7">
    <source>
        <dbReference type="Pfam" id="PF12862"/>
    </source>
</evidence>
<dbReference type="GO" id="GO:0051301">
    <property type="term" value="P:cell division"/>
    <property type="evidence" value="ECO:0007669"/>
    <property type="project" value="UniProtKB-KW"/>
</dbReference>
<dbReference type="PANTHER" id="PTHR12830:SF9">
    <property type="entry name" value="ANAPHASE-PROMOTING COMPLEX SUBUNIT 5"/>
    <property type="match status" value="1"/>
</dbReference>
<dbReference type="eggNOG" id="ENOG502R07C">
    <property type="taxonomic scope" value="Eukaryota"/>
</dbReference>
<dbReference type="GO" id="GO:0045842">
    <property type="term" value="P:positive regulation of mitotic metaphase/anaphase transition"/>
    <property type="evidence" value="ECO:0007669"/>
    <property type="project" value="TreeGrafter"/>
</dbReference>
<organism evidence="8 9">
    <name type="scientific">Kazachstania africana (strain ATCC 22294 / BCRC 22015 / CBS 2517 / CECT 1963 / NBRC 1671 / NRRL Y-8276)</name>
    <name type="common">Yeast</name>
    <name type="synonym">Kluyveromyces africanus</name>
    <dbReference type="NCBI Taxonomy" id="1071382"/>
    <lineage>
        <taxon>Eukaryota</taxon>
        <taxon>Fungi</taxon>
        <taxon>Dikarya</taxon>
        <taxon>Ascomycota</taxon>
        <taxon>Saccharomycotina</taxon>
        <taxon>Saccharomycetes</taxon>
        <taxon>Saccharomycetales</taxon>
        <taxon>Saccharomycetaceae</taxon>
        <taxon>Kazachstania</taxon>
    </lineage>
</organism>
<dbReference type="EMBL" id="HE650821">
    <property type="protein sequence ID" value="CCF55827.1"/>
    <property type="molecule type" value="Genomic_DNA"/>
</dbReference>
<dbReference type="HOGENOM" id="CLU_416912_0_0_1"/>
<accession>H2AN77</accession>
<evidence type="ECO:0000313" key="9">
    <source>
        <dbReference type="Proteomes" id="UP000005220"/>
    </source>
</evidence>
<comment type="similarity">
    <text evidence="1">Belongs to the APC5 family.</text>
</comment>
<sequence length="630" mass="73539">MDEVKIGYSLTPHHISVIVLIYLYCLRNTDVTLEIFLKLISPTIEPLDFNPIINNRSNHDNLEEPPLLPTLEDIVRYLLLKDEKTLALKLMKALQTIESIDIVSDLLTELKQHCIVDTYKRQKEIQVAKGKIFTKTSFIGRYITSCIARKSIGNLDDRESLRFSFANYLDTFEKTQLYEDLSEALMMFNFEFDIAVEKDGGNDMVQFLKHATKDLPHESRSNLMLSAEHLRNLLNWQMFRISTNQGEDLAIMEIVDSVSLQLLTRLPSIHMLKYLRYLQTNSYQDALDSLHNYFDYMVTRGNSQYFHMSLLCLATFHTHFNDSVAAIKTFDEATKVARENKDTESLNLILVWLINFIEEHPEYSAKFQLQVDQIIKFLRSSNETVNISVFENAYRYESLISLRENHDTIQLLESSFKYLIIALQQPRSKESLRSMMSYYHNLWNTLGYTTLSEVYSAQYTLDEVDLEISTVNEELEKGETRSVRTLLEKLSLPNLKYNQIMGIKLLEVKYLIFLKEFNNAMGKLLKIADNSVAVNSDYRWKFEFDKEKCRIFLSTNQGQRCLPLLQDMIRQSKSNKHPLQCVECMLLLSEVLVQVHKREEAKMLLEENLAAALQFPRYKNNVTRLISKLR</sequence>
<dbReference type="InterPro" id="IPR037679">
    <property type="entry name" value="Apc5"/>
</dbReference>
<dbReference type="GO" id="GO:0005680">
    <property type="term" value="C:anaphase-promoting complex"/>
    <property type="evidence" value="ECO:0007669"/>
    <property type="project" value="EnsemblFungi"/>
</dbReference>
<dbReference type="GO" id="GO:0031145">
    <property type="term" value="P:anaphase-promoting complex-dependent catabolic process"/>
    <property type="evidence" value="ECO:0007669"/>
    <property type="project" value="EnsemblFungi"/>
</dbReference>
<dbReference type="FunCoup" id="H2AN77">
    <property type="interactions" value="219"/>
</dbReference>